<dbReference type="InterPro" id="IPR012495">
    <property type="entry name" value="TadE-like_dom"/>
</dbReference>
<feature type="transmembrane region" description="Helical" evidence="1">
    <location>
        <begin position="33"/>
        <end position="56"/>
    </location>
</feature>
<dbReference type="AlphaFoldDB" id="A0A941II13"/>
<feature type="domain" description="TadE-like" evidence="2">
    <location>
        <begin position="27"/>
        <end position="67"/>
    </location>
</feature>
<sequence>MPHATPTLRAARAALTTRVRALGRERGAATVELVIAVPALILLLLFIVQFGLIWLAQQCAQTAASSAVNAARAQGANPGLGQSQGQATLKQIAGAELPDASVSVTYTGTTATVVVTGHPQSLIPGWHPQVTAHISAPIETITQP</sequence>
<evidence type="ECO:0000313" key="3">
    <source>
        <dbReference type="EMBL" id="MBR7827834.1"/>
    </source>
</evidence>
<evidence type="ECO:0000313" key="4">
    <source>
        <dbReference type="Proteomes" id="UP000676325"/>
    </source>
</evidence>
<proteinExistence type="predicted"/>
<keyword evidence="1" id="KW-0472">Membrane</keyword>
<dbReference type="EMBL" id="JAGSOH010000042">
    <property type="protein sequence ID" value="MBR7827834.1"/>
    <property type="molecule type" value="Genomic_DNA"/>
</dbReference>
<accession>A0A941II13</accession>
<keyword evidence="1" id="KW-1133">Transmembrane helix</keyword>
<keyword evidence="4" id="KW-1185">Reference proteome</keyword>
<comment type="caution">
    <text evidence="3">The sequence shown here is derived from an EMBL/GenBank/DDBJ whole genome shotgun (WGS) entry which is preliminary data.</text>
</comment>
<evidence type="ECO:0000256" key="1">
    <source>
        <dbReference type="SAM" id="Phobius"/>
    </source>
</evidence>
<protein>
    <submittedName>
        <fullName evidence="3">Pilus assembly protein</fullName>
    </submittedName>
</protein>
<reference evidence="3" key="1">
    <citation type="submission" date="2021-04" db="EMBL/GenBank/DDBJ databases">
        <title>Genome based classification of Actinospica acidithermotolerans sp. nov., an actinobacterium isolated from an Indonesian hot spring.</title>
        <authorList>
            <person name="Kusuma A.B."/>
            <person name="Putra K.E."/>
            <person name="Nafisah S."/>
            <person name="Loh J."/>
            <person name="Nouioui I."/>
            <person name="Goodfellow M."/>
        </authorList>
    </citation>
    <scope>NUCLEOTIDE SEQUENCE</scope>
    <source>
        <strain evidence="3">MGRD01-02</strain>
    </source>
</reference>
<dbReference type="RefSeq" id="WP_212518976.1">
    <property type="nucleotide sequence ID" value="NZ_JAGSOH010000042.1"/>
</dbReference>
<dbReference type="Proteomes" id="UP000676325">
    <property type="component" value="Unassembled WGS sequence"/>
</dbReference>
<keyword evidence="1" id="KW-0812">Transmembrane</keyword>
<name>A0A941II13_9ACTN</name>
<dbReference type="Pfam" id="PF07811">
    <property type="entry name" value="TadE"/>
    <property type="match status" value="1"/>
</dbReference>
<evidence type="ECO:0000259" key="2">
    <source>
        <dbReference type="Pfam" id="PF07811"/>
    </source>
</evidence>
<gene>
    <name evidence="3" type="ORF">KDK95_16055</name>
</gene>
<organism evidence="3 4">
    <name type="scientific">Actinospica acidithermotolerans</name>
    <dbReference type="NCBI Taxonomy" id="2828514"/>
    <lineage>
        <taxon>Bacteria</taxon>
        <taxon>Bacillati</taxon>
        <taxon>Actinomycetota</taxon>
        <taxon>Actinomycetes</taxon>
        <taxon>Catenulisporales</taxon>
        <taxon>Actinospicaceae</taxon>
        <taxon>Actinospica</taxon>
    </lineage>
</organism>